<dbReference type="InterPro" id="IPR000569">
    <property type="entry name" value="HECT_dom"/>
</dbReference>
<name>A0A6P6LRE2_CARAU</name>
<dbReference type="OrthoDB" id="10038899at2759"/>
<gene>
    <name evidence="6" type="primary">LOC113061827</name>
</gene>
<evidence type="ECO:0000256" key="1">
    <source>
        <dbReference type="ARBA" id="ARBA00022679"/>
    </source>
</evidence>
<dbReference type="SUPFAM" id="SSF56204">
    <property type="entry name" value="Hect, E3 ligase catalytic domain"/>
    <property type="match status" value="1"/>
</dbReference>
<dbReference type="Pfam" id="PF00632">
    <property type="entry name" value="HECT"/>
    <property type="match status" value="1"/>
</dbReference>
<dbReference type="KEGG" id="caua:113061827"/>
<dbReference type="Gene3D" id="3.30.2410.10">
    <property type="entry name" value="Hect, E3 ligase catalytic domain"/>
    <property type="match status" value="1"/>
</dbReference>
<dbReference type="GeneID" id="113061827"/>
<accession>A0A6P6LRE2</accession>
<dbReference type="RefSeq" id="XP_026087070.1">
    <property type="nucleotide sequence ID" value="XM_026231285.1"/>
</dbReference>
<protein>
    <submittedName>
        <fullName evidence="6">Uncharacterized protein LOC113061827</fullName>
    </submittedName>
</protein>
<keyword evidence="1" id="KW-0808">Transferase</keyword>
<reference evidence="6" key="1">
    <citation type="submission" date="2025-08" db="UniProtKB">
        <authorList>
            <consortium name="RefSeq"/>
        </authorList>
    </citation>
    <scope>IDENTIFICATION</scope>
    <source>
        <strain evidence="6">Wakin</strain>
        <tissue evidence="6">Muscle</tissue>
    </source>
</reference>
<dbReference type="Proteomes" id="UP000515129">
    <property type="component" value="Chromosome 43"/>
</dbReference>
<evidence type="ECO:0000256" key="2">
    <source>
        <dbReference type="ARBA" id="ARBA00022786"/>
    </source>
</evidence>
<dbReference type="InterPro" id="IPR035983">
    <property type="entry name" value="Hect_E3_ubiquitin_ligase"/>
</dbReference>
<proteinExistence type="predicted"/>
<evidence type="ECO:0000313" key="6">
    <source>
        <dbReference type="RefSeq" id="XP_026087070.1"/>
    </source>
</evidence>
<evidence type="ECO:0000256" key="3">
    <source>
        <dbReference type="SAM" id="MobiDB-lite"/>
    </source>
</evidence>
<dbReference type="AlphaFoldDB" id="A0A6P6LRE2"/>
<feature type="region of interest" description="Disordered" evidence="3">
    <location>
        <begin position="183"/>
        <end position="208"/>
    </location>
</feature>
<evidence type="ECO:0000259" key="4">
    <source>
        <dbReference type="Pfam" id="PF00632"/>
    </source>
</evidence>
<dbReference type="GO" id="GO:0004842">
    <property type="term" value="F:ubiquitin-protein transferase activity"/>
    <property type="evidence" value="ECO:0007669"/>
    <property type="project" value="InterPro"/>
</dbReference>
<evidence type="ECO:0000313" key="5">
    <source>
        <dbReference type="Proteomes" id="UP000515129"/>
    </source>
</evidence>
<sequence>MNDGDLAKYIPKAGDRIATVAFCRKANASLNTKSRKESILTRLRQRLSGEAPVEAPVPVKKKPLAGNANAKKKDRRVELGWMDFNEKDKRYKQVKAINGGGTRHLTIDKDKTVVEIKKLAEDLFFPNGFSKKKKRLSHYSTEIESSQVYVNSWSTVDNLYEESKVKILRLYLYTKRVNVELSSEEEEAEMHLTSTPTVDLTGHESHASTEVQDMDDIVHQEIDLEIIIGPVATEDVQLDDTVPWNDQPPQRDDTVSWNDLPPQSPGEPQPAPSTEQPPQGFGGLVAEPWNDQTLGERASVTLIIRRGHCLTDLIKAFTNPDILNTDVFIKMRLPNGKLEEGEGSGVTRDCFTEFWTDFYERCTMGGDVKVPFIRHDYQCEEWQAIARILVVGWKIARYFPVKLATPFLEEVLYSTTFSSLKDTFLQYVSEQEREVLQKALEDFDSVDSDSLFDALEPHECQQVPTKDNLIPLLSQMGHKSLIQAPMYVIECWRPIVVHLASVLPPDALHHVIDQKTPTGKAVKDLLQFPDVMSAPEKAVARYLKRYVGEVDLRTLQLFLRFCTGSNLMEKPIKIEFIETSDFERRPQSHTCGCLLKLPVGYNNYPDLRSDFNTILTSSVWVMDII</sequence>
<keyword evidence="5" id="KW-1185">Reference proteome</keyword>
<organism evidence="5 6">
    <name type="scientific">Carassius auratus</name>
    <name type="common">Goldfish</name>
    <dbReference type="NCBI Taxonomy" id="7957"/>
    <lineage>
        <taxon>Eukaryota</taxon>
        <taxon>Metazoa</taxon>
        <taxon>Chordata</taxon>
        <taxon>Craniata</taxon>
        <taxon>Vertebrata</taxon>
        <taxon>Euteleostomi</taxon>
        <taxon>Actinopterygii</taxon>
        <taxon>Neopterygii</taxon>
        <taxon>Teleostei</taxon>
        <taxon>Ostariophysi</taxon>
        <taxon>Cypriniformes</taxon>
        <taxon>Cyprinidae</taxon>
        <taxon>Cyprininae</taxon>
        <taxon>Carassius</taxon>
    </lineage>
</organism>
<feature type="region of interest" description="Disordered" evidence="3">
    <location>
        <begin position="240"/>
        <end position="287"/>
    </location>
</feature>
<feature type="compositionally biased region" description="Pro residues" evidence="3">
    <location>
        <begin position="262"/>
        <end position="271"/>
    </location>
</feature>
<feature type="domain" description="HECT" evidence="4">
    <location>
        <begin position="533"/>
        <end position="615"/>
    </location>
</feature>
<keyword evidence="2" id="KW-0833">Ubl conjugation pathway</keyword>